<dbReference type="PROSITE" id="PS50005">
    <property type="entry name" value="TPR"/>
    <property type="match status" value="5"/>
</dbReference>
<dbReference type="InterPro" id="IPR019734">
    <property type="entry name" value="TPR_rpt"/>
</dbReference>
<dbReference type="SMART" id="SM00028">
    <property type="entry name" value="TPR"/>
    <property type="match status" value="8"/>
</dbReference>
<sequence>MRRRTFFFWFYGTLLLSFTSSLGINKPNSALALPTPQEAMKLYEQANQYIDQGNFTQALTTLKQALSQFQVLGDQLSEAGILNDIGLVYRNQGQYETALEYGEKALKIRQHLNDQSAIAQSLTNIAQVYSVQGNYPQAIEYFETALKIVKNLGETQSQGYILNNLGGVYQNLGQYQKAHSSFEDSLSIFQQLKQPREEAILLNNIASNYVYQRQYEPAKPIFEKALAISQKLGDQQGIAQNLVNLAAVYDRLEQYPKALEFYQQGLELATQVEDLSLIGQAFNNMGTVYRLQQQYESAINFYQKALEVRTQIGEKLGITITLNNLGVAQFQSGKLPQATETLYTAIHQFETLRPGLNDENKIALFERFANTYSILQQVLISQNQIEKALEISERGRSRAFVELLAKNLDPEDIKKIDVTPPNINQIKQIAQEQQSTLVEYSIVVDEKGKNSELLIWVISPTGKIDFRSVDLTQFPQLGDNLLTFISQGNQDQRINNALTGIDTEVSNIPERDITHKKLQDLYQIIIEPIADLLPKTPEEQVIFIPHQELLLVPFAALNDANGRYLIESHTIRINPSIQALQLTRQYPTFQHSLKSALVVGNPKMPVNIRSLPASENEAKVIANLLKTQPLIGEKATETAVINLMKDAQLIHLATHGLFDDFTGSGLPGAIALSPSNQADGLLTTAEIMNLKLNANLLVLSACNTASGKITSDGVLGLSRALITAGVKNLIVTLWSVDDQRTMELMQTFYQEFQQNPDYAQALRQAMLKMIKTHPNPKNWGAFILIG</sequence>
<dbReference type="SUPFAM" id="SSF48452">
    <property type="entry name" value="TPR-like"/>
    <property type="match status" value="2"/>
</dbReference>
<dbReference type="AlphaFoldDB" id="A0A1J1LLD0"/>
<feature type="repeat" description="TPR" evidence="1">
    <location>
        <begin position="79"/>
        <end position="112"/>
    </location>
</feature>
<dbReference type="PANTHER" id="PTHR10098">
    <property type="entry name" value="RAPSYN-RELATED"/>
    <property type="match status" value="1"/>
</dbReference>
<evidence type="ECO:0000256" key="1">
    <source>
        <dbReference type="PROSITE-ProRule" id="PRU00339"/>
    </source>
</evidence>
<gene>
    <name evidence="4" type="ORF">PL9214480025</name>
</gene>
<dbReference type="Pfam" id="PF13424">
    <property type="entry name" value="TPR_12"/>
    <property type="match status" value="4"/>
</dbReference>
<dbReference type="InterPro" id="IPR011990">
    <property type="entry name" value="TPR-like_helical_dom_sf"/>
</dbReference>
<proteinExistence type="predicted"/>
<organism evidence="4 5">
    <name type="scientific">Planktothrix tepida PCC 9214</name>
    <dbReference type="NCBI Taxonomy" id="671072"/>
    <lineage>
        <taxon>Bacteria</taxon>
        <taxon>Bacillati</taxon>
        <taxon>Cyanobacteriota</taxon>
        <taxon>Cyanophyceae</taxon>
        <taxon>Oscillatoriophycideae</taxon>
        <taxon>Oscillatoriales</taxon>
        <taxon>Microcoleaceae</taxon>
        <taxon>Planktothrix</taxon>
    </lineage>
</organism>
<name>A0A1J1LLD0_9CYAN</name>
<dbReference type="STRING" id="671072.PL9214480025"/>
<dbReference type="Proteomes" id="UP000184315">
    <property type="component" value="Unassembled WGS sequence"/>
</dbReference>
<evidence type="ECO:0000256" key="2">
    <source>
        <dbReference type="SAM" id="SignalP"/>
    </source>
</evidence>
<feature type="repeat" description="TPR" evidence="1">
    <location>
        <begin position="279"/>
        <end position="312"/>
    </location>
</feature>
<dbReference type="RefSeq" id="WP_083579997.1">
    <property type="nucleotide sequence ID" value="NZ_LN889800.1"/>
</dbReference>
<protein>
    <submittedName>
        <fullName evidence="4">TPR repeat-containing protein</fullName>
    </submittedName>
</protein>
<dbReference type="Gene3D" id="1.25.40.10">
    <property type="entry name" value="Tetratricopeptide repeat domain"/>
    <property type="match status" value="3"/>
</dbReference>
<feature type="repeat" description="TPR" evidence="1">
    <location>
        <begin position="239"/>
        <end position="272"/>
    </location>
</feature>
<evidence type="ECO:0000259" key="3">
    <source>
        <dbReference type="Pfam" id="PF12770"/>
    </source>
</evidence>
<feature type="domain" description="CHAT" evidence="3">
    <location>
        <begin position="516"/>
        <end position="786"/>
    </location>
</feature>
<reference evidence="5" key="1">
    <citation type="submission" date="2015-10" db="EMBL/GenBank/DDBJ databases">
        <authorList>
            <person name="Regsiter A."/>
            <person name="william w."/>
        </authorList>
    </citation>
    <scope>NUCLEOTIDE SEQUENCE [LARGE SCALE GENOMIC DNA]</scope>
</reference>
<evidence type="ECO:0000313" key="5">
    <source>
        <dbReference type="Proteomes" id="UP000184315"/>
    </source>
</evidence>
<dbReference type="PROSITE" id="PS50293">
    <property type="entry name" value="TPR_REGION"/>
    <property type="match status" value="2"/>
</dbReference>
<feature type="repeat" description="TPR" evidence="1">
    <location>
        <begin position="159"/>
        <end position="192"/>
    </location>
</feature>
<feature type="chain" id="PRO_5012091352" evidence="2">
    <location>
        <begin position="24"/>
        <end position="786"/>
    </location>
</feature>
<evidence type="ECO:0000313" key="4">
    <source>
        <dbReference type="EMBL" id="CUR32417.1"/>
    </source>
</evidence>
<dbReference type="Pfam" id="PF12770">
    <property type="entry name" value="CHAT"/>
    <property type="match status" value="1"/>
</dbReference>
<keyword evidence="1" id="KW-0802">TPR repeat</keyword>
<keyword evidence="2" id="KW-0732">Signal</keyword>
<feature type="signal peptide" evidence="2">
    <location>
        <begin position="1"/>
        <end position="23"/>
    </location>
</feature>
<dbReference type="EMBL" id="CZDF01000153">
    <property type="protein sequence ID" value="CUR32417.1"/>
    <property type="molecule type" value="Genomic_DNA"/>
</dbReference>
<dbReference type="InterPro" id="IPR024983">
    <property type="entry name" value="CHAT_dom"/>
</dbReference>
<keyword evidence="5" id="KW-1185">Reference proteome</keyword>
<dbReference type="OrthoDB" id="443153at2"/>
<accession>A0A1J1LLD0</accession>
<dbReference type="PANTHER" id="PTHR10098:SF108">
    <property type="entry name" value="TETRATRICOPEPTIDE REPEAT PROTEIN 28"/>
    <property type="match status" value="1"/>
</dbReference>
<feature type="repeat" description="TPR" evidence="1">
    <location>
        <begin position="119"/>
        <end position="152"/>
    </location>
</feature>